<dbReference type="GO" id="GO:0016485">
    <property type="term" value="P:protein processing"/>
    <property type="evidence" value="ECO:0007669"/>
    <property type="project" value="TreeGrafter"/>
</dbReference>
<evidence type="ECO:0000256" key="7">
    <source>
        <dbReference type="ARBA" id="ARBA00023049"/>
    </source>
</evidence>
<dbReference type="InterPro" id="IPR024079">
    <property type="entry name" value="MetalloPept_cat_dom_sf"/>
</dbReference>
<dbReference type="InterPro" id="IPR042089">
    <property type="entry name" value="Peptidase_M13_dom_2"/>
</dbReference>
<feature type="domain" description="Peptidase M13 N-terminal" evidence="10">
    <location>
        <begin position="81"/>
        <end position="467"/>
    </location>
</feature>
<evidence type="ECO:0000259" key="10">
    <source>
        <dbReference type="Pfam" id="PF05649"/>
    </source>
</evidence>
<name>A0AAJ0B6I5_9PEZI</name>
<comment type="cofactor">
    <cofactor evidence="1">
        <name>Zn(2+)</name>
        <dbReference type="ChEBI" id="CHEBI:29105"/>
    </cofactor>
</comment>
<comment type="caution">
    <text evidence="11">The sequence shown here is derived from an EMBL/GenBank/DDBJ whole genome shotgun (WGS) entry which is preliminary data.</text>
</comment>
<sequence length="752" mass="82663">MASEKAGSLRPIANTGRLHRHRRLFYGAGLVLAALALVQSWRAPGPVGPFSGANVCTTAACIHTSSEILRNLSPRYKDLDPCADFEELVCGGWKQRHYLRPDQGSTSTGEIMDENNQRLLQRILESPYQNIDLSSTTTTHLTASSRAADEDNFDKLTTAYEACMGEPGIKELGIRPLVAFLERVKPLSLSDGVLFLARYGVSALVTFSVGADDANPDVAVVSVSPPRQIGLPYAEHYLNSTLLEAYQEVVAKVLSRLTGTEQDNVWKAVVDLERQIAAASPTQEEVQNITKSYHPMSLQEASALTPSIGIPSILSGLSPSYKVDRLIVSAPTYMRKLEEILNKANSSVLRSYLVWKATQGLYSYVDSPILEPYEAFLRELHGVAPNSRTERWRVCTGHVDRGLGWIASRFFVQRAFSDAARELGAQVVSDIKNQFIEKLKRSAWMDAETAAKAIEKMGHLSAYIGYPSRGQSPVDITDPDALRSFYEALPIRSDGHFSNALSMAAFATQEKWRMLGSPVDHSRWPGTSVTIVDASYNPTGNNIAIPAGIMQFPVWSVGGVPDYISYGAFGSVVGHELSHALDTSGRRYDQNGRYMRGADWWTNKTAEAFAERAECFVGQYANFSVPGPDGRPLHVNGRLTLDDNIADAGGVEVSFQAWSRSRSRRRGVSSGSSSSTSAARLPGLEHFTESQLFFVSYGNFWCSKQRPETAAALIYTDPHAPAWARILGTMANSRGFRESFACESKEPTCELW</sequence>
<dbReference type="InterPro" id="IPR018497">
    <property type="entry name" value="Peptidase_M13_C"/>
</dbReference>
<reference evidence="11" key="1">
    <citation type="submission" date="2023-06" db="EMBL/GenBank/DDBJ databases">
        <title>Genome-scale phylogeny and comparative genomics of the fungal order Sordariales.</title>
        <authorList>
            <consortium name="Lawrence Berkeley National Laboratory"/>
            <person name="Hensen N."/>
            <person name="Bonometti L."/>
            <person name="Westerberg I."/>
            <person name="Brannstrom I.O."/>
            <person name="Guillou S."/>
            <person name="Cros-Aarteil S."/>
            <person name="Calhoun S."/>
            <person name="Haridas S."/>
            <person name="Kuo A."/>
            <person name="Mondo S."/>
            <person name="Pangilinan J."/>
            <person name="Riley R."/>
            <person name="Labutti K."/>
            <person name="Andreopoulos B."/>
            <person name="Lipzen A."/>
            <person name="Chen C."/>
            <person name="Yanf M."/>
            <person name="Daum C."/>
            <person name="Ng V."/>
            <person name="Clum A."/>
            <person name="Steindorff A."/>
            <person name="Ohm R."/>
            <person name="Martin F."/>
            <person name="Silar P."/>
            <person name="Natvig D."/>
            <person name="Lalanne C."/>
            <person name="Gautier V."/>
            <person name="Ament-Velasquez S.L."/>
            <person name="Kruys A."/>
            <person name="Hutchinson M.I."/>
            <person name="Powell A.J."/>
            <person name="Barry K."/>
            <person name="Miller A.N."/>
            <person name="Grigoriev I.V."/>
            <person name="Debuchy R."/>
            <person name="Gladieux P."/>
            <person name="Thoren M.H."/>
            <person name="Johannesson H."/>
        </authorList>
    </citation>
    <scope>NUCLEOTIDE SEQUENCE</scope>
    <source>
        <strain evidence="11">PSN4</strain>
    </source>
</reference>
<feature type="domain" description="Peptidase M13 C-terminal" evidence="9">
    <location>
        <begin position="534"/>
        <end position="747"/>
    </location>
</feature>
<evidence type="ECO:0000256" key="5">
    <source>
        <dbReference type="ARBA" id="ARBA00022801"/>
    </source>
</evidence>
<dbReference type="GO" id="GO:0004222">
    <property type="term" value="F:metalloendopeptidase activity"/>
    <property type="evidence" value="ECO:0007669"/>
    <property type="project" value="InterPro"/>
</dbReference>
<dbReference type="InterPro" id="IPR008753">
    <property type="entry name" value="Peptidase_M13_N"/>
</dbReference>
<gene>
    <name evidence="11" type="ORF">QBC47DRAFT_463152</name>
</gene>
<dbReference type="AlphaFoldDB" id="A0AAJ0B6I5"/>
<proteinExistence type="inferred from homology"/>
<dbReference type="Proteomes" id="UP001239445">
    <property type="component" value="Unassembled WGS sequence"/>
</dbReference>
<evidence type="ECO:0000313" key="11">
    <source>
        <dbReference type="EMBL" id="KAK1752600.1"/>
    </source>
</evidence>
<dbReference type="Pfam" id="PF01431">
    <property type="entry name" value="Peptidase_M13"/>
    <property type="match status" value="1"/>
</dbReference>
<keyword evidence="8" id="KW-0472">Membrane</keyword>
<dbReference type="EMBL" id="MU839839">
    <property type="protein sequence ID" value="KAK1752600.1"/>
    <property type="molecule type" value="Genomic_DNA"/>
</dbReference>
<dbReference type="GO" id="GO:0005886">
    <property type="term" value="C:plasma membrane"/>
    <property type="evidence" value="ECO:0007669"/>
    <property type="project" value="TreeGrafter"/>
</dbReference>
<keyword evidence="8" id="KW-0812">Transmembrane</keyword>
<organism evidence="11 12">
    <name type="scientific">Echria macrotheca</name>
    <dbReference type="NCBI Taxonomy" id="438768"/>
    <lineage>
        <taxon>Eukaryota</taxon>
        <taxon>Fungi</taxon>
        <taxon>Dikarya</taxon>
        <taxon>Ascomycota</taxon>
        <taxon>Pezizomycotina</taxon>
        <taxon>Sordariomycetes</taxon>
        <taxon>Sordariomycetidae</taxon>
        <taxon>Sordariales</taxon>
        <taxon>Schizotheciaceae</taxon>
        <taxon>Echria</taxon>
    </lineage>
</organism>
<dbReference type="InterPro" id="IPR000718">
    <property type="entry name" value="Peptidase_M13"/>
</dbReference>
<evidence type="ECO:0000256" key="2">
    <source>
        <dbReference type="ARBA" id="ARBA00007357"/>
    </source>
</evidence>
<evidence type="ECO:0000256" key="4">
    <source>
        <dbReference type="ARBA" id="ARBA00022723"/>
    </source>
</evidence>
<evidence type="ECO:0000256" key="3">
    <source>
        <dbReference type="ARBA" id="ARBA00022670"/>
    </source>
</evidence>
<protein>
    <recommendedName>
        <fullName evidence="13">Endothelin-converting enzyme 1</fullName>
    </recommendedName>
</protein>
<dbReference type="SUPFAM" id="SSF55486">
    <property type="entry name" value="Metalloproteases ('zincins'), catalytic domain"/>
    <property type="match status" value="1"/>
</dbReference>
<dbReference type="Gene3D" id="1.10.1380.10">
    <property type="entry name" value="Neutral endopeptidase , domain2"/>
    <property type="match status" value="1"/>
</dbReference>
<feature type="transmembrane region" description="Helical" evidence="8">
    <location>
        <begin position="24"/>
        <end position="41"/>
    </location>
</feature>
<evidence type="ECO:0000256" key="8">
    <source>
        <dbReference type="SAM" id="Phobius"/>
    </source>
</evidence>
<keyword evidence="3" id="KW-0645">Protease</keyword>
<accession>A0AAJ0B6I5</accession>
<dbReference type="PROSITE" id="PS51885">
    <property type="entry name" value="NEPRILYSIN"/>
    <property type="match status" value="1"/>
</dbReference>
<evidence type="ECO:0008006" key="13">
    <source>
        <dbReference type="Google" id="ProtNLM"/>
    </source>
</evidence>
<keyword evidence="5" id="KW-0378">Hydrolase</keyword>
<dbReference type="Pfam" id="PF05649">
    <property type="entry name" value="Peptidase_M13_N"/>
    <property type="match status" value="1"/>
</dbReference>
<keyword evidence="7" id="KW-0482">Metalloprotease</keyword>
<keyword evidence="8" id="KW-1133">Transmembrane helix</keyword>
<dbReference type="GO" id="GO:0046872">
    <property type="term" value="F:metal ion binding"/>
    <property type="evidence" value="ECO:0007669"/>
    <property type="project" value="UniProtKB-KW"/>
</dbReference>
<dbReference type="PANTHER" id="PTHR11733">
    <property type="entry name" value="ZINC METALLOPROTEASE FAMILY M13 NEPRILYSIN-RELATED"/>
    <property type="match status" value="1"/>
</dbReference>
<dbReference type="CDD" id="cd08662">
    <property type="entry name" value="M13"/>
    <property type="match status" value="1"/>
</dbReference>
<keyword evidence="6" id="KW-0862">Zinc</keyword>
<dbReference type="PRINTS" id="PR00786">
    <property type="entry name" value="NEPRILYSIN"/>
</dbReference>
<dbReference type="PANTHER" id="PTHR11733:SF167">
    <property type="entry name" value="FI17812P1-RELATED"/>
    <property type="match status" value="1"/>
</dbReference>
<keyword evidence="12" id="KW-1185">Reference proteome</keyword>
<evidence type="ECO:0000313" key="12">
    <source>
        <dbReference type="Proteomes" id="UP001239445"/>
    </source>
</evidence>
<evidence type="ECO:0000256" key="1">
    <source>
        <dbReference type="ARBA" id="ARBA00001947"/>
    </source>
</evidence>
<keyword evidence="4" id="KW-0479">Metal-binding</keyword>
<evidence type="ECO:0000259" key="9">
    <source>
        <dbReference type="Pfam" id="PF01431"/>
    </source>
</evidence>
<comment type="similarity">
    <text evidence="2">Belongs to the peptidase M13 family.</text>
</comment>
<dbReference type="Gene3D" id="3.40.390.10">
    <property type="entry name" value="Collagenase (Catalytic Domain)"/>
    <property type="match status" value="1"/>
</dbReference>
<evidence type="ECO:0000256" key="6">
    <source>
        <dbReference type="ARBA" id="ARBA00022833"/>
    </source>
</evidence>